<dbReference type="InterPro" id="IPR023173">
    <property type="entry name" value="NADPH_Cyt_P450_Rdtase_alpha"/>
</dbReference>
<dbReference type="CDD" id="cd02791">
    <property type="entry name" value="MopB_CT_Nitrate-R-NapA-like"/>
    <property type="match status" value="1"/>
</dbReference>
<evidence type="ECO:0000256" key="13">
    <source>
        <dbReference type="ARBA" id="ARBA00023002"/>
    </source>
</evidence>
<feature type="domain" description="FAD-binding FR-type" evidence="19">
    <location>
        <begin position="975"/>
        <end position="1191"/>
    </location>
</feature>
<keyword evidence="10" id="KW-0479">Metal-binding</keyword>
<evidence type="ECO:0000256" key="4">
    <source>
        <dbReference type="ARBA" id="ARBA00001974"/>
    </source>
</evidence>
<comment type="cofactor">
    <cofactor evidence="4">
        <name>FAD</name>
        <dbReference type="ChEBI" id="CHEBI:57692"/>
    </cofactor>
</comment>
<evidence type="ECO:0000256" key="17">
    <source>
        <dbReference type="SAM" id="MobiDB-lite"/>
    </source>
</evidence>
<dbReference type="Gene3D" id="2.20.25.90">
    <property type="entry name" value="ADC-like domains"/>
    <property type="match status" value="1"/>
</dbReference>
<dbReference type="InterPro" id="IPR006963">
    <property type="entry name" value="Mopterin_OxRdtase_4Fe-4S_dom"/>
</dbReference>
<dbReference type="Pfam" id="PF00667">
    <property type="entry name" value="FAD_binding_1"/>
    <property type="match status" value="1"/>
</dbReference>
<keyword evidence="16" id="KW-0534">Nitrate assimilation</keyword>
<dbReference type="Pfam" id="PF00175">
    <property type="entry name" value="NAD_binding_1"/>
    <property type="match status" value="1"/>
</dbReference>
<comment type="cofactor">
    <cofactor evidence="3">
        <name>[4Fe-4S] cluster</name>
        <dbReference type="ChEBI" id="CHEBI:49883"/>
    </cofactor>
</comment>
<evidence type="ECO:0000313" key="21">
    <source>
        <dbReference type="EMBL" id="MCP2159349.1"/>
    </source>
</evidence>
<feature type="compositionally biased region" description="Basic and acidic residues" evidence="17">
    <location>
        <begin position="715"/>
        <end position="725"/>
    </location>
</feature>
<keyword evidence="9" id="KW-0288">FMN</keyword>
<protein>
    <submittedName>
        <fullName evidence="21">Sulfite reductase [NADPH] flavoprotein, alpha-component</fullName>
    </submittedName>
</protein>
<keyword evidence="15" id="KW-0411">Iron-sulfur</keyword>
<dbReference type="PRINTS" id="PR00371">
    <property type="entry name" value="FPNCR"/>
</dbReference>
<dbReference type="SUPFAM" id="SSF53706">
    <property type="entry name" value="Formate dehydrogenase/DMSO reductase, domains 1-3"/>
    <property type="match status" value="1"/>
</dbReference>
<dbReference type="SMART" id="SM00926">
    <property type="entry name" value="Molybdop_Fe4S4"/>
    <property type="match status" value="1"/>
</dbReference>
<dbReference type="PROSITE" id="PS51384">
    <property type="entry name" value="FAD_FR"/>
    <property type="match status" value="1"/>
</dbReference>
<dbReference type="InterPro" id="IPR039261">
    <property type="entry name" value="FNR_nucleotide-bd"/>
</dbReference>
<proteinExistence type="inferred from homology"/>
<keyword evidence="7" id="KW-0500">Molybdenum</keyword>
<evidence type="ECO:0000256" key="15">
    <source>
        <dbReference type="ARBA" id="ARBA00023014"/>
    </source>
</evidence>
<dbReference type="Pfam" id="PF00258">
    <property type="entry name" value="Flavodoxin_1"/>
    <property type="match status" value="1"/>
</dbReference>
<keyword evidence="11" id="KW-0274">FAD</keyword>
<dbReference type="InterPro" id="IPR008254">
    <property type="entry name" value="Flavodoxin/NO_synth"/>
</dbReference>
<dbReference type="Gene3D" id="3.40.50.80">
    <property type="entry name" value="Nucleotide-binding domain of ferredoxin-NADP reductase (FNR) module"/>
    <property type="match status" value="1"/>
</dbReference>
<feature type="region of interest" description="Disordered" evidence="17">
    <location>
        <begin position="705"/>
        <end position="737"/>
    </location>
</feature>
<evidence type="ECO:0000256" key="2">
    <source>
        <dbReference type="ARBA" id="ARBA00001942"/>
    </source>
</evidence>
<evidence type="ECO:0000259" key="20">
    <source>
        <dbReference type="PROSITE" id="PS51669"/>
    </source>
</evidence>
<evidence type="ECO:0000256" key="6">
    <source>
        <dbReference type="ARBA" id="ARBA00022485"/>
    </source>
</evidence>
<dbReference type="Proteomes" id="UP001205740">
    <property type="component" value="Unassembled WGS sequence"/>
</dbReference>
<sequence>MCGYCGVGCGIVLQPGVRDDGTAGVLSVVGDREHSANRGRLCTKGATTADMLRASGRLTTALVRPDRDGPAQPASTSEAIRDTAARLRAIIDEHGPEAVGVYVSGQMTTEAQYLATKLVKGFLGTNAIESNSRLCMASAGTGYKQSLGADGPPGSYDDLDHADVFLVIGSNMADCHPILHLRMLDRAREGAKVIVVDPRRTATADKADLHLQTRPGSDLWLLNGLLHLLVADGHVDEEFIASATEGWDDLASSLDAYPPAVVAEQCGIDEADLRTAATWIGEADDWMSLWTMGLNQSTHGTWNTNALCNLHLATGAICRTGSGPFSLTGQPNAMGGREMGYMGPGLPGQRSVFDDDDRALVEDLWGVPRGTISTHVGGGTVDMFERMAAGEIRAAWIICTNPVASVANRSTVIEGLRRADLVVVQDVYGDTETTEYADVVLPAAMWSETHGVMVNSERSVTLCRPASPPPGEALPDWRIIAEIADGLGFGEHFAYEDAEAVFDEIRRFHNPRTGWDLRGMSYASLADGPVQWPCPPQEPDRRHPIRYLGPDGGVPTFPTSSGRARFLARPAVDPAEMPDDEHPFVLNTGRLPHQWHTMTKTGRVAKLQKLNPAPFVELHPEDARTLSVVDGDTVEIASRRGRSVLPAVVTDRVLPGSVFVPFHFADRFAADVAVNAVTNDAVDADSRQPEFKACAVRLTRVAAAPGSADVSPRVEPSDRERRPTDLARALGLPDARSPVEPTGLEADWLAGFVTGLDARPVAAGEVPTIPSAAPLRPSVRAHVDGVLAGMYARTTLGPAAAQDADEPSTPVTVLWASQTGTAEEVVETVAGRLRAAGSTVVTRPMDEVTPRDLTGLATVVVVSSTTGDGDAPDNGAAFWSALAESDVDLSGLRYSVLALGDSSYADFCGHGRRLDGRLAELGAARLADRVDCEPEYEDAAARWIDAVVGAIGTDPAASQSATDTGAPTTPRYDRTSPLVSSLVRNQRVTLEGSRKDVRTVGVAIPAGTLTYETGDALGVWPRNSEALVGEWLERTGLDGADTVDLPATGRIALRDALRDHLEIAKITPDLMRFVIARTGDVDLEAMMLPENREAFDEWAWGRQSVDLLALHPVRASAEDWLAVLTPLRPRLYSISSSPRQHPDEIQLTVSAVRYNVHGTPRRGVCSTYLADHAEDSDVRVFVRRSSTFRPPTDPSTPLVMVGPGTGIAPFRAFLQERRARGHDGPNWLFFGEQHEATDFYYRDELDELRAAGVLTRLDVAFSRDQSEKVYVQDRMREHGAELFRWLQRGAVFCVCGDAERMARDVHDALVGVVAEHGRLAPQSAEAYVKALAADKRYLRDVY</sequence>
<dbReference type="PROSITE" id="PS50902">
    <property type="entry name" value="FLAVODOXIN_LIKE"/>
    <property type="match status" value="1"/>
</dbReference>
<dbReference type="InterPro" id="IPR041957">
    <property type="entry name" value="CT_Nitrate-R-NapA-like"/>
</dbReference>
<comment type="caution">
    <text evidence="21">The sequence shown here is derived from an EMBL/GenBank/DDBJ whole genome shotgun (WGS) entry which is preliminary data.</text>
</comment>
<keyword evidence="22" id="KW-1185">Reference proteome</keyword>
<evidence type="ECO:0000256" key="12">
    <source>
        <dbReference type="ARBA" id="ARBA00022857"/>
    </source>
</evidence>
<dbReference type="Gene3D" id="2.40.40.20">
    <property type="match status" value="1"/>
</dbReference>
<dbReference type="InterPro" id="IPR001433">
    <property type="entry name" value="OxRdtase_FAD/NAD-bd"/>
</dbReference>
<name>A0ABT1GWI3_9NOCA</name>
<dbReference type="CDD" id="cd06199">
    <property type="entry name" value="SiR"/>
    <property type="match status" value="1"/>
</dbReference>
<dbReference type="InterPro" id="IPR003097">
    <property type="entry name" value="CysJ-like_FAD-binding"/>
</dbReference>
<keyword evidence="13" id="KW-0560">Oxidoreductase</keyword>
<dbReference type="Gene3D" id="3.40.50.360">
    <property type="match status" value="1"/>
</dbReference>
<accession>A0ABT1GWI3</accession>
<dbReference type="PANTHER" id="PTHR43105">
    <property type="entry name" value="RESPIRATORY NITRATE REDUCTASE"/>
    <property type="match status" value="1"/>
</dbReference>
<comment type="similarity">
    <text evidence="5">Belongs to the prokaryotic molybdopterin-containing oxidoreductase family. NasA/NapA/NarB subfamily.</text>
</comment>
<evidence type="ECO:0000256" key="9">
    <source>
        <dbReference type="ARBA" id="ARBA00022643"/>
    </source>
</evidence>
<dbReference type="InterPro" id="IPR006656">
    <property type="entry name" value="Mopterin_OxRdtase"/>
</dbReference>
<dbReference type="SUPFAM" id="SSF50692">
    <property type="entry name" value="ADC-like"/>
    <property type="match status" value="1"/>
</dbReference>
<feature type="domain" description="Flavodoxin-like" evidence="18">
    <location>
        <begin position="811"/>
        <end position="948"/>
    </location>
</feature>
<dbReference type="Pfam" id="PF00384">
    <property type="entry name" value="Molybdopterin"/>
    <property type="match status" value="1"/>
</dbReference>
<dbReference type="Pfam" id="PF01568">
    <property type="entry name" value="Molydop_binding"/>
    <property type="match status" value="1"/>
</dbReference>
<dbReference type="InterPro" id="IPR006657">
    <property type="entry name" value="MoPterin_dinucl-bd_dom"/>
</dbReference>
<evidence type="ECO:0000256" key="11">
    <source>
        <dbReference type="ARBA" id="ARBA00022827"/>
    </source>
</evidence>
<keyword evidence="14" id="KW-0408">Iron</keyword>
<evidence type="ECO:0000313" key="22">
    <source>
        <dbReference type="Proteomes" id="UP001205740"/>
    </source>
</evidence>
<evidence type="ECO:0000256" key="1">
    <source>
        <dbReference type="ARBA" id="ARBA00001917"/>
    </source>
</evidence>
<dbReference type="Pfam" id="PF04879">
    <property type="entry name" value="Molybdop_Fe4S4"/>
    <property type="match status" value="1"/>
</dbReference>
<dbReference type="PROSITE" id="PS51669">
    <property type="entry name" value="4FE4S_MOW_BIS_MGD"/>
    <property type="match status" value="1"/>
</dbReference>
<evidence type="ECO:0000256" key="8">
    <source>
        <dbReference type="ARBA" id="ARBA00022630"/>
    </source>
</evidence>
<reference evidence="21 22" key="1">
    <citation type="submission" date="2022-06" db="EMBL/GenBank/DDBJ databases">
        <title>Genomic Encyclopedia of Archaeal and Bacterial Type Strains, Phase II (KMG-II): from individual species to whole genera.</title>
        <authorList>
            <person name="Goeker M."/>
        </authorList>
    </citation>
    <scope>NUCLEOTIDE SEQUENCE [LARGE SCALE GENOMIC DNA]</scope>
    <source>
        <strain evidence="21 22">DSM 45037</strain>
    </source>
</reference>
<dbReference type="InterPro" id="IPR050123">
    <property type="entry name" value="Prok_molybdopt-oxidoreductase"/>
</dbReference>
<gene>
    <name evidence="21" type="ORF">LX12_000513</name>
</gene>
<dbReference type="Gene3D" id="3.40.228.10">
    <property type="entry name" value="Dimethylsulfoxide Reductase, domain 2"/>
    <property type="match status" value="1"/>
</dbReference>
<evidence type="ECO:0000256" key="5">
    <source>
        <dbReference type="ARBA" id="ARBA00008747"/>
    </source>
</evidence>
<dbReference type="InterPro" id="IPR009010">
    <property type="entry name" value="Asp_de-COase-like_dom_sf"/>
</dbReference>
<evidence type="ECO:0000256" key="10">
    <source>
        <dbReference type="ARBA" id="ARBA00022723"/>
    </source>
</evidence>
<dbReference type="InterPro" id="IPR029039">
    <property type="entry name" value="Flavoprotein-like_sf"/>
</dbReference>
<keyword evidence="8" id="KW-0285">Flavoprotein</keyword>
<dbReference type="EMBL" id="JAMTCG010000001">
    <property type="protein sequence ID" value="MCP2159349.1"/>
    <property type="molecule type" value="Genomic_DNA"/>
</dbReference>
<dbReference type="InterPro" id="IPR001094">
    <property type="entry name" value="Flavdoxin-like"/>
</dbReference>
<evidence type="ECO:0000256" key="7">
    <source>
        <dbReference type="ARBA" id="ARBA00022505"/>
    </source>
</evidence>
<dbReference type="SUPFAM" id="SSF63380">
    <property type="entry name" value="Riboflavin synthase domain-like"/>
    <property type="match status" value="1"/>
</dbReference>
<dbReference type="PANTHER" id="PTHR43105:SF9">
    <property type="entry name" value="NADPH-FE(3+) OXIDOREDUCTASE SUBUNIT ALPHA"/>
    <property type="match status" value="1"/>
</dbReference>
<evidence type="ECO:0000256" key="3">
    <source>
        <dbReference type="ARBA" id="ARBA00001966"/>
    </source>
</evidence>
<dbReference type="PRINTS" id="PR00369">
    <property type="entry name" value="FLAVODOXIN"/>
</dbReference>
<comment type="cofactor">
    <cofactor evidence="1">
        <name>FMN</name>
        <dbReference type="ChEBI" id="CHEBI:58210"/>
    </cofactor>
</comment>
<organism evidence="21 22">
    <name type="scientific">Williamsia serinedens</name>
    <dbReference type="NCBI Taxonomy" id="391736"/>
    <lineage>
        <taxon>Bacteria</taxon>
        <taxon>Bacillati</taxon>
        <taxon>Actinomycetota</taxon>
        <taxon>Actinomycetes</taxon>
        <taxon>Mycobacteriales</taxon>
        <taxon>Nocardiaceae</taxon>
        <taxon>Williamsia</taxon>
    </lineage>
</organism>
<dbReference type="SUPFAM" id="SSF52343">
    <property type="entry name" value="Ferredoxin reductase-like, C-terminal NADP-linked domain"/>
    <property type="match status" value="1"/>
</dbReference>
<evidence type="ECO:0000256" key="16">
    <source>
        <dbReference type="ARBA" id="ARBA00023063"/>
    </source>
</evidence>
<evidence type="ECO:0000259" key="19">
    <source>
        <dbReference type="PROSITE" id="PS51384"/>
    </source>
</evidence>
<comment type="cofactor">
    <cofactor evidence="2">
        <name>Mo-bis(molybdopterin guanine dinucleotide)</name>
        <dbReference type="ChEBI" id="CHEBI:60539"/>
    </cofactor>
</comment>
<feature type="domain" description="4Fe-4S Mo/W bis-MGD-type" evidence="20">
    <location>
        <begin position="1"/>
        <end position="56"/>
    </location>
</feature>
<evidence type="ECO:0000256" key="14">
    <source>
        <dbReference type="ARBA" id="ARBA00023004"/>
    </source>
</evidence>
<evidence type="ECO:0000259" key="18">
    <source>
        <dbReference type="PROSITE" id="PS50902"/>
    </source>
</evidence>
<dbReference type="SUPFAM" id="SSF52218">
    <property type="entry name" value="Flavoproteins"/>
    <property type="match status" value="1"/>
</dbReference>
<dbReference type="InterPro" id="IPR001709">
    <property type="entry name" value="Flavoprot_Pyr_Nucl_cyt_Rdtase"/>
</dbReference>
<dbReference type="CDD" id="cd02754">
    <property type="entry name" value="MopB_Nitrate-R-NapA-like"/>
    <property type="match status" value="1"/>
</dbReference>
<dbReference type="InterPro" id="IPR017927">
    <property type="entry name" value="FAD-bd_FR_type"/>
</dbReference>
<dbReference type="Gene3D" id="2.40.30.10">
    <property type="entry name" value="Translation factors"/>
    <property type="match status" value="1"/>
</dbReference>
<keyword evidence="12" id="KW-0521">NADP</keyword>
<dbReference type="InterPro" id="IPR017938">
    <property type="entry name" value="Riboflavin_synthase-like_b-brl"/>
</dbReference>
<keyword evidence="6" id="KW-0004">4Fe-4S</keyword>
<dbReference type="Gene3D" id="3.40.50.740">
    <property type="match status" value="1"/>
</dbReference>
<dbReference type="Gene3D" id="1.20.990.10">
    <property type="entry name" value="NADPH-cytochrome p450 Reductase, Chain A, domain 3"/>
    <property type="match status" value="1"/>
</dbReference>